<reference evidence="2 3" key="1">
    <citation type="submission" date="2014-02" db="EMBL/GenBank/DDBJ databases">
        <title>The small core and large imbalanced accessory genome model reveals a collaborative survival strategy of Sorangium cellulosum strains in nature.</title>
        <authorList>
            <person name="Han K."/>
            <person name="Peng R."/>
            <person name="Blom J."/>
            <person name="Li Y.-Z."/>
        </authorList>
    </citation>
    <scope>NUCLEOTIDE SEQUENCE [LARGE SCALE GENOMIC DNA]</scope>
    <source>
        <strain evidence="2 3">So0157-25</strain>
    </source>
</reference>
<evidence type="ECO:0000313" key="3">
    <source>
        <dbReference type="Proteomes" id="UP000075420"/>
    </source>
</evidence>
<accession>A0A150PM57</accession>
<feature type="transmembrane region" description="Helical" evidence="1">
    <location>
        <begin position="44"/>
        <end position="67"/>
    </location>
</feature>
<dbReference type="EMBL" id="JELY01001131">
    <property type="protein sequence ID" value="KYF56801.1"/>
    <property type="molecule type" value="Genomic_DNA"/>
</dbReference>
<name>A0A150PM57_SORCE</name>
<comment type="caution">
    <text evidence="2">The sequence shown here is derived from an EMBL/GenBank/DDBJ whole genome shotgun (WGS) entry which is preliminary data.</text>
</comment>
<evidence type="ECO:0000256" key="1">
    <source>
        <dbReference type="SAM" id="Phobius"/>
    </source>
</evidence>
<dbReference type="AlphaFoldDB" id="A0A150PM57"/>
<gene>
    <name evidence="2" type="ORF">BE08_29580</name>
</gene>
<feature type="transmembrane region" description="Helical" evidence="1">
    <location>
        <begin position="132"/>
        <end position="149"/>
    </location>
</feature>
<feature type="transmembrane region" description="Helical" evidence="1">
    <location>
        <begin position="110"/>
        <end position="126"/>
    </location>
</feature>
<evidence type="ECO:0000313" key="2">
    <source>
        <dbReference type="EMBL" id="KYF56801.1"/>
    </source>
</evidence>
<proteinExistence type="predicted"/>
<keyword evidence="1" id="KW-1133">Transmembrane helix</keyword>
<sequence>MTITDTAIIKSPSPSRCACAGAAPAPRSSDVAALARRAGRHLPLVPAVALVLLPKCPLCVAAYLGILGSVGASAWLREAWGLPLGAALLAFALGALALRALRTQDYRPPLLGLAGAAALLCGKFILDATPVLYGGAALLLGASLWSVRLSTRRTASTSPGQQR</sequence>
<protein>
    <recommendedName>
        <fullName evidence="4">MerC domain-containing protein</fullName>
    </recommendedName>
</protein>
<feature type="transmembrane region" description="Helical" evidence="1">
    <location>
        <begin position="79"/>
        <end position="98"/>
    </location>
</feature>
<keyword evidence="1" id="KW-0812">Transmembrane</keyword>
<evidence type="ECO:0008006" key="4">
    <source>
        <dbReference type="Google" id="ProtNLM"/>
    </source>
</evidence>
<keyword evidence="1" id="KW-0472">Membrane</keyword>
<organism evidence="2 3">
    <name type="scientific">Sorangium cellulosum</name>
    <name type="common">Polyangium cellulosum</name>
    <dbReference type="NCBI Taxonomy" id="56"/>
    <lineage>
        <taxon>Bacteria</taxon>
        <taxon>Pseudomonadati</taxon>
        <taxon>Myxococcota</taxon>
        <taxon>Polyangia</taxon>
        <taxon>Polyangiales</taxon>
        <taxon>Polyangiaceae</taxon>
        <taxon>Sorangium</taxon>
    </lineage>
</organism>
<dbReference type="Proteomes" id="UP000075420">
    <property type="component" value="Unassembled WGS sequence"/>
</dbReference>